<evidence type="ECO:0000313" key="3">
    <source>
        <dbReference type="EMBL" id="KAI3424202.1"/>
    </source>
</evidence>
<keyword evidence="2" id="KW-0472">Membrane</keyword>
<feature type="region of interest" description="Disordered" evidence="1">
    <location>
        <begin position="20"/>
        <end position="43"/>
    </location>
</feature>
<reference evidence="3" key="2">
    <citation type="submission" date="2020-11" db="EMBL/GenBank/DDBJ databases">
        <authorList>
            <person name="Cecchin M."/>
            <person name="Marcolungo L."/>
            <person name="Rossato M."/>
            <person name="Girolomoni L."/>
            <person name="Cosentino E."/>
            <person name="Cuine S."/>
            <person name="Li-Beisson Y."/>
            <person name="Delledonne M."/>
            <person name="Ballottari M."/>
        </authorList>
    </citation>
    <scope>NUCLEOTIDE SEQUENCE</scope>
    <source>
        <strain evidence="3">211/11P</strain>
        <tissue evidence="3">Whole cell</tissue>
    </source>
</reference>
<protein>
    <submittedName>
        <fullName evidence="3">Uncharacterized protein</fullName>
    </submittedName>
</protein>
<dbReference type="AlphaFoldDB" id="A0A9D4TFF8"/>
<accession>A0A9D4TFF8</accession>
<feature type="compositionally biased region" description="Basic and acidic residues" evidence="1">
    <location>
        <begin position="21"/>
        <end position="31"/>
    </location>
</feature>
<dbReference type="EMBL" id="SIDB01000013">
    <property type="protein sequence ID" value="KAI3424202.1"/>
    <property type="molecule type" value="Genomic_DNA"/>
</dbReference>
<evidence type="ECO:0000256" key="2">
    <source>
        <dbReference type="SAM" id="Phobius"/>
    </source>
</evidence>
<keyword evidence="2" id="KW-0812">Transmembrane</keyword>
<keyword evidence="4" id="KW-1185">Reference proteome</keyword>
<feature type="transmembrane region" description="Helical" evidence="2">
    <location>
        <begin position="269"/>
        <end position="291"/>
    </location>
</feature>
<reference evidence="3" key="1">
    <citation type="journal article" date="2019" name="Plant J.">
        <title>Chlorella vulgaris genome assembly and annotation reveals the molecular basis for metabolic acclimation to high light conditions.</title>
        <authorList>
            <person name="Cecchin M."/>
            <person name="Marcolungo L."/>
            <person name="Rossato M."/>
            <person name="Girolomoni L."/>
            <person name="Cosentino E."/>
            <person name="Cuine S."/>
            <person name="Li-Beisson Y."/>
            <person name="Delledonne M."/>
            <person name="Ballottari M."/>
        </authorList>
    </citation>
    <scope>NUCLEOTIDE SEQUENCE</scope>
    <source>
        <strain evidence="3">211/11P</strain>
    </source>
</reference>
<evidence type="ECO:0000313" key="4">
    <source>
        <dbReference type="Proteomes" id="UP001055712"/>
    </source>
</evidence>
<dbReference type="Proteomes" id="UP001055712">
    <property type="component" value="Unassembled WGS sequence"/>
</dbReference>
<sequence>MLLAPFERFSDHALEAQYQQSKRERLSHADSEQSGGGRCAQPPSDVADLLRPNLLPRAVRSAALFVLLWAHDLWRFLGAHPLALIKATIWMAAVGMKPTLHLQEAASRGGAATLAALWELANGMRLPYIMLAGLGWQDLLYNVPVQLALVVRAIRDNQAQCAAPFFTAPQTREVLTGLAHRLTSLLCTSLSLGAGIKGQQSSFPAGLDPCCALGAWAAICFGFLLTTVAVTAGERRARARFALRHSARLTDSERDVFVERRSAGSWGTWAVFAYLCVLAWQAVLVAFSWAAGEGLYSLNVFALGSDGATPNTSAA</sequence>
<dbReference type="OrthoDB" id="514067at2759"/>
<comment type="caution">
    <text evidence="3">The sequence shown here is derived from an EMBL/GenBank/DDBJ whole genome shotgun (WGS) entry which is preliminary data.</text>
</comment>
<gene>
    <name evidence="3" type="ORF">D9Q98_009558</name>
</gene>
<organism evidence="3 4">
    <name type="scientific">Chlorella vulgaris</name>
    <name type="common">Green alga</name>
    <dbReference type="NCBI Taxonomy" id="3077"/>
    <lineage>
        <taxon>Eukaryota</taxon>
        <taxon>Viridiplantae</taxon>
        <taxon>Chlorophyta</taxon>
        <taxon>core chlorophytes</taxon>
        <taxon>Trebouxiophyceae</taxon>
        <taxon>Chlorellales</taxon>
        <taxon>Chlorellaceae</taxon>
        <taxon>Chlorella clade</taxon>
        <taxon>Chlorella</taxon>
    </lineage>
</organism>
<feature type="transmembrane region" description="Helical" evidence="2">
    <location>
        <begin position="213"/>
        <end position="233"/>
    </location>
</feature>
<keyword evidence="2" id="KW-1133">Transmembrane helix</keyword>
<evidence type="ECO:0000256" key="1">
    <source>
        <dbReference type="SAM" id="MobiDB-lite"/>
    </source>
</evidence>
<proteinExistence type="predicted"/>
<name>A0A9D4TFF8_CHLVU</name>